<name>A0A8S5MRT0_9CAUD</name>
<protein>
    <submittedName>
        <fullName evidence="1">Uncharacterized protein</fullName>
    </submittedName>
</protein>
<dbReference type="EMBL" id="BK014971">
    <property type="protein sequence ID" value="DAD85025.1"/>
    <property type="molecule type" value="Genomic_DNA"/>
</dbReference>
<reference evidence="1" key="1">
    <citation type="journal article" date="2021" name="Proc. Natl. Acad. Sci. U.S.A.">
        <title>A Catalog of Tens of Thousands of Viruses from Human Metagenomes Reveals Hidden Associations with Chronic Diseases.</title>
        <authorList>
            <person name="Tisza M.J."/>
            <person name="Buck C.B."/>
        </authorList>
    </citation>
    <scope>NUCLEOTIDE SEQUENCE</scope>
    <source>
        <strain evidence="1">CtV3c15</strain>
    </source>
</reference>
<accession>A0A8S5MRT0</accession>
<organism evidence="1">
    <name type="scientific">Podoviridae sp. ctV3c15</name>
    <dbReference type="NCBI Taxonomy" id="2826559"/>
    <lineage>
        <taxon>Viruses</taxon>
        <taxon>Duplodnaviria</taxon>
        <taxon>Heunggongvirae</taxon>
        <taxon>Uroviricota</taxon>
        <taxon>Caudoviricetes</taxon>
    </lineage>
</organism>
<sequence length="220" mass="24864">MATIKAEYNKQRKALLQKINRAKKRGYIFSDDLMPSIPKKPTKSSISRLKKLSKDLYKHARYVDVETGELLTGQAGRQFEKRKAAYKAKQTRKSKKAFWTTDITPIPQKYEKQKEEYARFADTVIAEYKRQISMFPTKVASIVLSALDRAIEKSGKTVVAMRLESSAESLSNYLNNIGLFGDSIAAILAYCSAMFGDLPGMTPEDIKDANDYMDAESYEG</sequence>
<evidence type="ECO:0000313" key="1">
    <source>
        <dbReference type="EMBL" id="DAD85025.1"/>
    </source>
</evidence>
<proteinExistence type="predicted"/>